<name>A0A1S3K8C4_LINAN</name>
<keyword evidence="5" id="KW-0732">Signal</keyword>
<keyword evidence="6" id="KW-0677">Repeat</keyword>
<dbReference type="GO" id="GO:0046872">
    <property type="term" value="F:metal ion binding"/>
    <property type="evidence" value="ECO:0007669"/>
    <property type="project" value="UniProtKB-KW"/>
</dbReference>
<dbReference type="GO" id="GO:0004222">
    <property type="term" value="F:metalloendopeptidase activity"/>
    <property type="evidence" value="ECO:0007669"/>
    <property type="project" value="InterPro"/>
</dbReference>
<dbReference type="KEGG" id="lak:106179556"/>
<dbReference type="PROSITE" id="PS50092">
    <property type="entry name" value="TSP1"/>
    <property type="match status" value="8"/>
</dbReference>
<evidence type="ECO:0000259" key="13">
    <source>
        <dbReference type="PROSITE" id="PS50215"/>
    </source>
</evidence>
<evidence type="ECO:0000256" key="4">
    <source>
        <dbReference type="ARBA" id="ARBA00022723"/>
    </source>
</evidence>
<dbReference type="SUPFAM" id="SSF82895">
    <property type="entry name" value="TSP-1 type 1 repeat"/>
    <property type="match status" value="7"/>
</dbReference>
<evidence type="ECO:0000256" key="2">
    <source>
        <dbReference type="ARBA" id="ARBA00022525"/>
    </source>
</evidence>
<dbReference type="AlphaFoldDB" id="A0A1S3K8C4"/>
<dbReference type="Gene3D" id="3.40.390.10">
    <property type="entry name" value="Collagenase (Catalytic Domain)"/>
    <property type="match status" value="1"/>
</dbReference>
<keyword evidence="10" id="KW-1015">Disulfide bond</keyword>
<dbReference type="Gene3D" id="2.20.100.10">
    <property type="entry name" value="Thrombospondin type-1 (TSP1) repeat"/>
    <property type="match status" value="7"/>
</dbReference>
<feature type="active site" evidence="12">
    <location>
        <position position="79"/>
    </location>
</feature>
<gene>
    <name evidence="15" type="primary">LOC106179556</name>
</gene>
<evidence type="ECO:0000256" key="9">
    <source>
        <dbReference type="ARBA" id="ARBA00023049"/>
    </source>
</evidence>
<dbReference type="InterPro" id="IPR024079">
    <property type="entry name" value="MetalloPept_cat_dom_sf"/>
</dbReference>
<protein>
    <submittedName>
        <fullName evidence="15">A disintegrin and metalloproteinase with thrombospondin motifs adt-2 isoform X1</fullName>
    </submittedName>
</protein>
<evidence type="ECO:0000256" key="6">
    <source>
        <dbReference type="ARBA" id="ARBA00022737"/>
    </source>
</evidence>
<reference evidence="15" key="1">
    <citation type="submission" date="2025-08" db="UniProtKB">
        <authorList>
            <consortium name="RefSeq"/>
        </authorList>
    </citation>
    <scope>IDENTIFICATION</scope>
    <source>
        <tissue evidence="15">Gonads</tissue>
    </source>
</reference>
<dbReference type="InParanoid" id="A0A1S3K8C4"/>
<dbReference type="Pfam" id="PF00090">
    <property type="entry name" value="TSP_1"/>
    <property type="match status" value="7"/>
</dbReference>
<keyword evidence="4 12" id="KW-0479">Metal-binding</keyword>
<evidence type="ECO:0000256" key="5">
    <source>
        <dbReference type="ARBA" id="ARBA00022729"/>
    </source>
</evidence>
<evidence type="ECO:0000256" key="11">
    <source>
        <dbReference type="ARBA" id="ARBA00023180"/>
    </source>
</evidence>
<dbReference type="Gene3D" id="3.40.1620.60">
    <property type="match status" value="1"/>
</dbReference>
<keyword evidence="3" id="KW-0645">Protease</keyword>
<dbReference type="PRINTS" id="PR01705">
    <property type="entry name" value="TSP1REPEAT"/>
</dbReference>
<feature type="binding site" evidence="12">
    <location>
        <position position="82"/>
    </location>
    <ligand>
        <name>Zn(2+)</name>
        <dbReference type="ChEBI" id="CHEBI:29105"/>
        <note>catalytic</note>
    </ligand>
</feature>
<feature type="binding site" evidence="12">
    <location>
        <position position="88"/>
    </location>
    <ligand>
        <name>Zn(2+)</name>
        <dbReference type="ChEBI" id="CHEBI:29105"/>
        <note>catalytic</note>
    </ligand>
</feature>
<keyword evidence="7" id="KW-0378">Hydrolase</keyword>
<evidence type="ECO:0000313" key="14">
    <source>
        <dbReference type="Proteomes" id="UP000085678"/>
    </source>
</evidence>
<dbReference type="InterPro" id="IPR052065">
    <property type="entry name" value="Compl_asym_regulator"/>
</dbReference>
<dbReference type="SMART" id="SM00209">
    <property type="entry name" value="TSP1"/>
    <property type="match status" value="8"/>
</dbReference>
<accession>A0A1S3K8C4</accession>
<keyword evidence="8 12" id="KW-0862">Zinc</keyword>
<dbReference type="PANTHER" id="PTHR22906">
    <property type="entry name" value="PROPERDIN"/>
    <property type="match status" value="1"/>
</dbReference>
<evidence type="ECO:0000256" key="3">
    <source>
        <dbReference type="ARBA" id="ARBA00022670"/>
    </source>
</evidence>
<evidence type="ECO:0000256" key="12">
    <source>
        <dbReference type="PROSITE-ProRule" id="PRU00276"/>
    </source>
</evidence>
<keyword evidence="14" id="KW-1185">Reference proteome</keyword>
<comment type="subcellular location">
    <subcellularLocation>
        <location evidence="1">Secreted</location>
    </subcellularLocation>
</comment>
<evidence type="ECO:0000256" key="10">
    <source>
        <dbReference type="ARBA" id="ARBA00023157"/>
    </source>
</evidence>
<dbReference type="InterPro" id="IPR001590">
    <property type="entry name" value="Peptidase_M12B"/>
</dbReference>
<dbReference type="FunFam" id="2.20.100.10:FF:000001">
    <property type="entry name" value="semaphorin-5A isoform X1"/>
    <property type="match status" value="3"/>
</dbReference>
<keyword evidence="2" id="KW-0964">Secreted</keyword>
<keyword evidence="11" id="KW-0325">Glycoprotein</keyword>
<evidence type="ECO:0000256" key="1">
    <source>
        <dbReference type="ARBA" id="ARBA00004613"/>
    </source>
</evidence>
<evidence type="ECO:0000313" key="15">
    <source>
        <dbReference type="RefSeq" id="XP_013418747.1"/>
    </source>
</evidence>
<dbReference type="GO" id="GO:0006508">
    <property type="term" value="P:proteolysis"/>
    <property type="evidence" value="ECO:0007669"/>
    <property type="project" value="UniProtKB-KW"/>
</dbReference>
<evidence type="ECO:0000256" key="7">
    <source>
        <dbReference type="ARBA" id="ARBA00022801"/>
    </source>
</evidence>
<evidence type="ECO:0000256" key="8">
    <source>
        <dbReference type="ARBA" id="ARBA00022833"/>
    </source>
</evidence>
<keyword evidence="9 15" id="KW-0482">Metalloprotease</keyword>
<comment type="caution">
    <text evidence="12">Lacks conserved residue(s) required for the propagation of feature annotation.</text>
</comment>
<dbReference type="PROSITE" id="PS50215">
    <property type="entry name" value="ADAM_MEPRO"/>
    <property type="match status" value="1"/>
</dbReference>
<feature type="domain" description="Peptidase M12B" evidence="13">
    <location>
        <begin position="1"/>
        <end position="137"/>
    </location>
</feature>
<sequence length="778" mass="81737">MVNKTSSLNDWCKYRNDNYGSFSEHDHGMAFTMREIVTTQTDTAVAGVARTGAICSRSSSCSIVESFGGFNSFITASHELGHNLGAYHDGSAGTSGGTSYDNRACSAGDGFIMAPSSGSSDPSKGYYFSTCSVANFKVGLAEACCLVDEGHYENSEEFASHTQHLPGQLYTANQQCQMLYGSSSSMCRTFGSSNYCQYLSCSQTSGGCTHGFKPPADGTDCDTNKWCIQGSCVDKSAALPQSHGDSGETTSWCPYGWPGDLCTDGDASSINVGQGWETCKTAITRDGDTLCANAQIKASGFCCIQCYYHEQSKLTGTWNDWGQWSGCSATCGGGTRTRTRTCPTGQNCAGDSSQTEGCNANACGTWSDWSAWTTCTVTCAGGSQTRSRTCNGGSDCPGSATESQDCNTGACPATPTWTQWGAWTSCSVSCGGGTQTRTRTCNGGSSCVGDSSESQDCNTNDCTTPTWTQWGAWTSCSVSCGGGTQTRTRTCDGGSSCVGDSSESQDCNTNDCTTSAWGEWGSWSTCTVTCGGGTQTRTRTCEGDGSTCPGVSSETNSCGGGDCPGTWTQWGSWSTCSATCGGGTTTRTRTCENGVCDGVDSESEACNTAACNDGAVDGNWSDWSSWSDCSATCGSGLKTREKLCNNPAPSNGGSYCCYNGVCQYNRLTGRTSCDAGPCGNAVDGNWGSWQAWSTCDSSCRRTRVKYCDDPAPSNGGQGCYYNNQCCYTRLRQGGSCTGGSCGSTSNCTDTRSWCRAYARYCNYRYIRSRCCATCSNRG</sequence>
<dbReference type="Proteomes" id="UP000085678">
    <property type="component" value="Unplaced"/>
</dbReference>
<dbReference type="RefSeq" id="XP_013418747.1">
    <property type="nucleotide sequence ID" value="XM_013563293.1"/>
</dbReference>
<dbReference type="Pfam" id="PF13688">
    <property type="entry name" value="Reprolysin_5"/>
    <property type="match status" value="1"/>
</dbReference>
<organism evidence="14 15">
    <name type="scientific">Lingula anatina</name>
    <name type="common">Brachiopod</name>
    <name type="synonym">Lingula unguis</name>
    <dbReference type="NCBI Taxonomy" id="7574"/>
    <lineage>
        <taxon>Eukaryota</taxon>
        <taxon>Metazoa</taxon>
        <taxon>Spiralia</taxon>
        <taxon>Lophotrochozoa</taxon>
        <taxon>Brachiopoda</taxon>
        <taxon>Linguliformea</taxon>
        <taxon>Lingulata</taxon>
        <taxon>Lingulida</taxon>
        <taxon>Linguloidea</taxon>
        <taxon>Lingulidae</taxon>
        <taxon>Lingula</taxon>
    </lineage>
</organism>
<dbReference type="Pfam" id="PF17771">
    <property type="entry name" value="ADAMTS_CR_2"/>
    <property type="match status" value="1"/>
</dbReference>
<proteinExistence type="predicted"/>
<dbReference type="SUPFAM" id="SSF55486">
    <property type="entry name" value="Metalloproteases ('zincins'), catalytic domain"/>
    <property type="match status" value="1"/>
</dbReference>
<dbReference type="InterPro" id="IPR000884">
    <property type="entry name" value="TSP1_rpt"/>
</dbReference>
<dbReference type="PANTHER" id="PTHR22906:SF43">
    <property type="entry name" value="PROPERDIN"/>
    <property type="match status" value="1"/>
</dbReference>
<dbReference type="InterPro" id="IPR041645">
    <property type="entry name" value="ADAMTS_CR_2"/>
</dbReference>
<dbReference type="GeneID" id="106179556"/>
<dbReference type="InterPro" id="IPR036383">
    <property type="entry name" value="TSP1_rpt_sf"/>
</dbReference>
<feature type="binding site" evidence="12">
    <location>
        <position position="78"/>
    </location>
    <ligand>
        <name>Zn(2+)</name>
        <dbReference type="ChEBI" id="CHEBI:29105"/>
        <note>catalytic</note>
    </ligand>
</feature>
<dbReference type="OrthoDB" id="6273859at2759"/>